<reference evidence="1 2" key="1">
    <citation type="journal article" date="2018" name="PLoS Pathog.">
        <title>Evolution of structural diversity of trichothecenes, a family of toxins produced by plant pathogenic and entomopathogenic fungi.</title>
        <authorList>
            <person name="Proctor R.H."/>
            <person name="McCormick S.P."/>
            <person name="Kim H.S."/>
            <person name="Cardoza R.E."/>
            <person name="Stanley A.M."/>
            <person name="Lindo L."/>
            <person name="Kelly A."/>
            <person name="Brown D.W."/>
            <person name="Lee T."/>
            <person name="Vaughan M.M."/>
            <person name="Alexander N.J."/>
            <person name="Busman M."/>
            <person name="Gutierrez S."/>
        </authorList>
    </citation>
    <scope>NUCLEOTIDE SEQUENCE [LARGE SCALE GENOMIC DNA]</scope>
    <source>
        <strain evidence="1 2">NRRL 20695</strain>
    </source>
</reference>
<dbReference type="Proteomes" id="UP000266234">
    <property type="component" value="Unassembled WGS sequence"/>
</dbReference>
<dbReference type="EMBL" id="PXOG01000261">
    <property type="protein sequence ID" value="RGP63821.1"/>
    <property type="molecule type" value="Genomic_DNA"/>
</dbReference>
<keyword evidence="2" id="KW-1185">Reference proteome</keyword>
<name>A0A395RUN4_9HYPO</name>
<protein>
    <submittedName>
        <fullName evidence="1">Uncharacterized protein</fullName>
    </submittedName>
</protein>
<comment type="caution">
    <text evidence="1">The sequence shown here is derived from an EMBL/GenBank/DDBJ whole genome shotgun (WGS) entry which is preliminary data.</text>
</comment>
<evidence type="ECO:0000313" key="1">
    <source>
        <dbReference type="EMBL" id="RGP63821.1"/>
    </source>
</evidence>
<proteinExistence type="predicted"/>
<accession>A0A395RUN4</accession>
<dbReference type="AlphaFoldDB" id="A0A395RUN4"/>
<evidence type="ECO:0000313" key="2">
    <source>
        <dbReference type="Proteomes" id="UP000266234"/>
    </source>
</evidence>
<organism evidence="1 2">
    <name type="scientific">Fusarium longipes</name>
    <dbReference type="NCBI Taxonomy" id="694270"/>
    <lineage>
        <taxon>Eukaryota</taxon>
        <taxon>Fungi</taxon>
        <taxon>Dikarya</taxon>
        <taxon>Ascomycota</taxon>
        <taxon>Pezizomycotina</taxon>
        <taxon>Sordariomycetes</taxon>
        <taxon>Hypocreomycetidae</taxon>
        <taxon>Hypocreales</taxon>
        <taxon>Nectriaceae</taxon>
        <taxon>Fusarium</taxon>
    </lineage>
</organism>
<sequence length="170" mass="17982">MDSIASIPEQPSSAQLGQLCSHNTTSTRQHSTDSVALGYPLPHLFGPLALHSAASALLLLSPTSTSAPTPTPTIPSLPLGILFSSALDTCRPFNTIPYLTPSIVPIDSSPQILSCQLNSTKKLFLDDRSFIDHGGEILLDPTAAPTKRRYPTTPPPSTHSPPYLASLCLA</sequence>
<gene>
    <name evidence="1" type="ORF">FLONG3_9789</name>
</gene>